<evidence type="ECO:0000256" key="1">
    <source>
        <dbReference type="ARBA" id="ARBA00004141"/>
    </source>
</evidence>
<feature type="transmembrane region" description="Helical" evidence="3">
    <location>
        <begin position="289"/>
        <end position="308"/>
    </location>
</feature>
<sequence length="484" mass="51235">MEQLKNWVAGMSSCAAASRSQASHELADGKVRGSDPCQARCLAKDAEAHQTSPKPDGGYGWLIVFASFLVRIVSSALVRRHGCRRVLIAGGLLAAVGIALSALAHRLFVLYFTFSLLGGVGLGLAYIPAVVIVSEYFEQRRTIALGLAVSGVGLGGFVFPPVIRALMEVHSWRVVLLIIASIVFSCLTVCGALMRPHGPPDRTTVGYLAELRENIGIMKSVPFVTLCFNNLLYCFGLVIVYVHLGGLALSSGLFSKANSGLIFSIVGVSNLVGRVLHGVVCHFPRMTTILVYMISSVGSGLATVLMPISSSVTALAVCACVFGFCSSCLGALLPDIIIRLVGDHRLGTGYGLLLLFEGAGSMLGGPVAGMLFDYMLVYDYSFYLSGALLLAAGLVMVVPWRYTHSWRRAESLYRPAGSADTDSPQRRARRKDAEAGRQGPSAGPSTSRQGPSAGPSTSRQGPSTSREDPSPCQPSEDAEADQGV</sequence>
<feature type="transmembrane region" description="Helical" evidence="3">
    <location>
        <begin position="314"/>
        <end position="338"/>
    </location>
</feature>
<name>A0A6A4WTE2_AMPAM</name>
<dbReference type="Proteomes" id="UP000440578">
    <property type="component" value="Unassembled WGS sequence"/>
</dbReference>
<feature type="transmembrane region" description="Helical" evidence="3">
    <location>
        <begin position="143"/>
        <end position="163"/>
    </location>
</feature>
<evidence type="ECO:0000313" key="6">
    <source>
        <dbReference type="Proteomes" id="UP000440578"/>
    </source>
</evidence>
<feature type="transmembrane region" description="Helical" evidence="3">
    <location>
        <begin position="380"/>
        <end position="400"/>
    </location>
</feature>
<dbReference type="Gene3D" id="1.20.1250.20">
    <property type="entry name" value="MFS general substrate transporter like domains"/>
    <property type="match status" value="1"/>
</dbReference>
<comment type="caution">
    <text evidence="5">The sequence shown here is derived from an EMBL/GenBank/DDBJ whole genome shotgun (WGS) entry which is preliminary data.</text>
</comment>
<organism evidence="5 6">
    <name type="scientific">Amphibalanus amphitrite</name>
    <name type="common">Striped barnacle</name>
    <name type="synonym">Balanus amphitrite</name>
    <dbReference type="NCBI Taxonomy" id="1232801"/>
    <lineage>
        <taxon>Eukaryota</taxon>
        <taxon>Metazoa</taxon>
        <taxon>Ecdysozoa</taxon>
        <taxon>Arthropoda</taxon>
        <taxon>Crustacea</taxon>
        <taxon>Multicrustacea</taxon>
        <taxon>Cirripedia</taxon>
        <taxon>Thoracica</taxon>
        <taxon>Thoracicalcarea</taxon>
        <taxon>Balanomorpha</taxon>
        <taxon>Balanoidea</taxon>
        <taxon>Balanidae</taxon>
        <taxon>Amphibalaninae</taxon>
        <taxon>Amphibalanus</taxon>
    </lineage>
</organism>
<evidence type="ECO:0000313" key="5">
    <source>
        <dbReference type="EMBL" id="KAF0308529.1"/>
    </source>
</evidence>
<dbReference type="PANTHER" id="PTHR11360">
    <property type="entry name" value="MONOCARBOXYLATE TRANSPORTER"/>
    <property type="match status" value="1"/>
</dbReference>
<keyword evidence="3" id="KW-1133">Transmembrane helix</keyword>
<dbReference type="CDD" id="cd17352">
    <property type="entry name" value="MFS_MCT_SLC16"/>
    <property type="match status" value="1"/>
</dbReference>
<dbReference type="OrthoDB" id="410267at2759"/>
<evidence type="ECO:0000256" key="2">
    <source>
        <dbReference type="SAM" id="MobiDB-lite"/>
    </source>
</evidence>
<dbReference type="PANTHER" id="PTHR11360:SF284">
    <property type="entry name" value="EG:103B4.3 PROTEIN-RELATED"/>
    <property type="match status" value="1"/>
</dbReference>
<dbReference type="PROSITE" id="PS50850">
    <property type="entry name" value="MFS"/>
    <property type="match status" value="1"/>
</dbReference>
<dbReference type="AlphaFoldDB" id="A0A6A4WTE2"/>
<keyword evidence="6" id="KW-1185">Reference proteome</keyword>
<evidence type="ECO:0000256" key="3">
    <source>
        <dbReference type="SAM" id="Phobius"/>
    </source>
</evidence>
<dbReference type="Pfam" id="PF07690">
    <property type="entry name" value="MFS_1"/>
    <property type="match status" value="1"/>
</dbReference>
<dbReference type="InterPro" id="IPR050327">
    <property type="entry name" value="Proton-linked_MCT"/>
</dbReference>
<feature type="transmembrane region" description="Helical" evidence="3">
    <location>
        <begin position="221"/>
        <end position="244"/>
    </location>
</feature>
<feature type="transmembrane region" description="Helical" evidence="3">
    <location>
        <begin position="110"/>
        <end position="131"/>
    </location>
</feature>
<dbReference type="SUPFAM" id="SSF103473">
    <property type="entry name" value="MFS general substrate transporter"/>
    <property type="match status" value="1"/>
</dbReference>
<feature type="transmembrane region" description="Helical" evidence="3">
    <location>
        <begin position="59"/>
        <end position="78"/>
    </location>
</feature>
<protein>
    <submittedName>
        <fullName evidence="5">Monocarboxylate transporter 13</fullName>
    </submittedName>
</protein>
<feature type="compositionally biased region" description="Polar residues" evidence="2">
    <location>
        <begin position="443"/>
        <end position="464"/>
    </location>
</feature>
<feature type="region of interest" description="Disordered" evidence="2">
    <location>
        <begin position="415"/>
        <end position="484"/>
    </location>
</feature>
<feature type="transmembrane region" description="Helical" evidence="3">
    <location>
        <begin position="259"/>
        <end position="277"/>
    </location>
</feature>
<comment type="subcellular location">
    <subcellularLocation>
        <location evidence="1">Membrane</location>
        <topology evidence="1">Multi-pass membrane protein</topology>
    </subcellularLocation>
</comment>
<dbReference type="GO" id="GO:0016020">
    <property type="term" value="C:membrane"/>
    <property type="evidence" value="ECO:0007669"/>
    <property type="project" value="UniProtKB-SubCell"/>
</dbReference>
<evidence type="ECO:0000259" key="4">
    <source>
        <dbReference type="PROSITE" id="PS50850"/>
    </source>
</evidence>
<gene>
    <name evidence="5" type="primary">Slc16a13_2</name>
    <name evidence="5" type="ORF">FJT64_002161</name>
</gene>
<dbReference type="EMBL" id="VIIS01000481">
    <property type="protein sequence ID" value="KAF0308529.1"/>
    <property type="molecule type" value="Genomic_DNA"/>
</dbReference>
<keyword evidence="3" id="KW-0812">Transmembrane</keyword>
<feature type="transmembrane region" description="Helical" evidence="3">
    <location>
        <begin position="350"/>
        <end position="368"/>
    </location>
</feature>
<dbReference type="GO" id="GO:0008028">
    <property type="term" value="F:monocarboxylic acid transmembrane transporter activity"/>
    <property type="evidence" value="ECO:0007669"/>
    <property type="project" value="TreeGrafter"/>
</dbReference>
<dbReference type="InterPro" id="IPR036259">
    <property type="entry name" value="MFS_trans_sf"/>
</dbReference>
<proteinExistence type="predicted"/>
<reference evidence="5 6" key="1">
    <citation type="submission" date="2019-07" db="EMBL/GenBank/DDBJ databases">
        <title>Draft genome assembly of a fouling barnacle, Amphibalanus amphitrite (Darwin, 1854): The first reference genome for Thecostraca.</title>
        <authorList>
            <person name="Kim W."/>
        </authorList>
    </citation>
    <scope>NUCLEOTIDE SEQUENCE [LARGE SCALE GENOMIC DNA]</scope>
    <source>
        <strain evidence="5">SNU_AA5</strain>
        <tissue evidence="5">Soma without cirri and trophi</tissue>
    </source>
</reference>
<keyword evidence="3" id="KW-0472">Membrane</keyword>
<dbReference type="InterPro" id="IPR020846">
    <property type="entry name" value="MFS_dom"/>
</dbReference>
<feature type="transmembrane region" description="Helical" evidence="3">
    <location>
        <begin position="175"/>
        <end position="194"/>
    </location>
</feature>
<accession>A0A6A4WTE2</accession>
<dbReference type="InterPro" id="IPR011701">
    <property type="entry name" value="MFS"/>
</dbReference>
<feature type="domain" description="Major facilitator superfamily (MFS) profile" evidence="4">
    <location>
        <begin position="1"/>
        <end position="404"/>
    </location>
</feature>
<feature type="transmembrane region" description="Helical" evidence="3">
    <location>
        <begin position="85"/>
        <end position="104"/>
    </location>
</feature>